<dbReference type="SUPFAM" id="SSF53041">
    <property type="entry name" value="Resolvase-like"/>
    <property type="match status" value="1"/>
</dbReference>
<feature type="compositionally biased region" description="Polar residues" evidence="4">
    <location>
        <begin position="537"/>
        <end position="547"/>
    </location>
</feature>
<dbReference type="CDD" id="cd00338">
    <property type="entry name" value="Ser_Recombinase"/>
    <property type="match status" value="1"/>
</dbReference>
<comment type="caution">
    <text evidence="6">The sequence shown here is derived from an EMBL/GenBank/DDBJ whole genome shotgun (WGS) entry which is preliminary data.</text>
</comment>
<dbReference type="AlphaFoldDB" id="A0A7W8FYJ1"/>
<dbReference type="InterPro" id="IPR050639">
    <property type="entry name" value="SSR_resolvase"/>
</dbReference>
<sequence>MAKVDVIKAQVSVTDRRRRSKSIERKRVAAYCRVSTDSEDQLNSYRSQVQYYTDKISENVDWMMAGIYADEAITGTQVAKREGFQKMINDCMSGQIDMVITKSISRFARNTLDTLKYVRMLKEKDIAVFFEVENISSNVKKGLAMKMSRGEIVGFAGALGYDYDPETKTISVNEEEAKVVRYIFKRYIEGMGAHVIARELEQMGALTNRGNKSWYDSTVLGIIKNEKYKGDLLQGKTFTVDPITKRRLGNLGEVDQYLMKDHHEPIISEEMWEQAQAILKRRTVVHENSNVDPNSYREQYSRKFAFSCMVKCGFCGASLTRRSWHSGSKYHKNIWLCISSSKYGKKNCPESKGIAEEVLESAFVESYRMITNDHKDVLEEFLQRTEEELHSDATLQEIDRVKKELKQLDQKMQRLLDMHLEQQIDFGTYEDKKLEIIKEQQLKTTELKRLQGEADIEKDLRKRLDAMRKLLSDAPILKEFDRNVFESIVEKVIVGGYDDEGNADPSMITFVYKTGFEDKKKGDDYKPPRRNSKSKKLSSQPTDDSSKLSQQAIDVAYRKCGTFIPQSFGQCFEEIIEWIKIFIRLQSRYSNCIRRPMRFICRSLKMCAAELCQKKNCRICWMIY</sequence>
<evidence type="ECO:0000256" key="3">
    <source>
        <dbReference type="SAM" id="Coils"/>
    </source>
</evidence>
<dbReference type="Pfam" id="PF13408">
    <property type="entry name" value="Zn_ribbon_recom"/>
    <property type="match status" value="1"/>
</dbReference>
<proteinExistence type="predicted"/>
<keyword evidence="3" id="KW-0175">Coiled coil</keyword>
<evidence type="ECO:0000313" key="6">
    <source>
        <dbReference type="EMBL" id="MBB5184042.1"/>
    </source>
</evidence>
<dbReference type="RefSeq" id="WP_244956993.1">
    <property type="nucleotide sequence ID" value="NZ_JACHHD010000001.1"/>
</dbReference>
<dbReference type="InterPro" id="IPR038109">
    <property type="entry name" value="DNA_bind_recomb_sf"/>
</dbReference>
<dbReference type="PANTHER" id="PTHR30461:SF2">
    <property type="entry name" value="SERINE RECOMBINASE PINE-RELATED"/>
    <property type="match status" value="1"/>
</dbReference>
<dbReference type="PANTHER" id="PTHR30461">
    <property type="entry name" value="DNA-INVERTASE FROM LAMBDOID PROPHAGE"/>
    <property type="match status" value="1"/>
</dbReference>
<protein>
    <submittedName>
        <fullName evidence="6">DNA invertase Pin-like site-specific DNA recombinase</fullName>
    </submittedName>
</protein>
<dbReference type="SMART" id="SM00857">
    <property type="entry name" value="Resolvase"/>
    <property type="match status" value="1"/>
</dbReference>
<dbReference type="GO" id="GO:0003677">
    <property type="term" value="F:DNA binding"/>
    <property type="evidence" value="ECO:0007669"/>
    <property type="project" value="InterPro"/>
</dbReference>
<reference evidence="6 7" key="1">
    <citation type="submission" date="2020-08" db="EMBL/GenBank/DDBJ databases">
        <title>Genomic Encyclopedia of Type Strains, Phase IV (KMG-IV): sequencing the most valuable type-strain genomes for metagenomic binning, comparative biology and taxonomic classification.</title>
        <authorList>
            <person name="Goeker M."/>
        </authorList>
    </citation>
    <scope>NUCLEOTIDE SEQUENCE [LARGE SCALE GENOMIC DNA]</scope>
    <source>
        <strain evidence="6 7">DSM 26963</strain>
    </source>
</reference>
<dbReference type="EMBL" id="JACHHD010000001">
    <property type="protein sequence ID" value="MBB5184042.1"/>
    <property type="molecule type" value="Genomic_DNA"/>
</dbReference>
<feature type="coiled-coil region" evidence="3">
    <location>
        <begin position="391"/>
        <end position="418"/>
    </location>
</feature>
<evidence type="ECO:0000256" key="4">
    <source>
        <dbReference type="SAM" id="MobiDB-lite"/>
    </source>
</evidence>
<feature type="domain" description="Recombinase" evidence="5">
    <location>
        <begin position="158"/>
        <end position="285"/>
    </location>
</feature>
<evidence type="ECO:0000256" key="2">
    <source>
        <dbReference type="ARBA" id="ARBA00023172"/>
    </source>
</evidence>
<organism evidence="6 7">
    <name type="scientific">Faecalicoccus acidiformans</name>
    <dbReference type="NCBI Taxonomy" id="915173"/>
    <lineage>
        <taxon>Bacteria</taxon>
        <taxon>Bacillati</taxon>
        <taxon>Bacillota</taxon>
        <taxon>Erysipelotrichia</taxon>
        <taxon>Erysipelotrichales</taxon>
        <taxon>Erysipelotrichaceae</taxon>
        <taxon>Faecalicoccus</taxon>
    </lineage>
</organism>
<dbReference type="InterPro" id="IPR011109">
    <property type="entry name" value="DNA_bind_recombinase_dom"/>
</dbReference>
<name>A0A7W8FYJ1_9FIRM</name>
<dbReference type="Proteomes" id="UP000521313">
    <property type="component" value="Unassembled WGS sequence"/>
</dbReference>
<dbReference type="Pfam" id="PF00239">
    <property type="entry name" value="Resolvase"/>
    <property type="match status" value="1"/>
</dbReference>
<evidence type="ECO:0000313" key="7">
    <source>
        <dbReference type="Proteomes" id="UP000521313"/>
    </source>
</evidence>
<dbReference type="InterPro" id="IPR006119">
    <property type="entry name" value="Resolv_N"/>
</dbReference>
<accession>A0A7W8FYJ1</accession>
<feature type="region of interest" description="Disordered" evidence="4">
    <location>
        <begin position="521"/>
        <end position="547"/>
    </location>
</feature>
<keyword evidence="2" id="KW-0233">DNA recombination</keyword>
<dbReference type="InterPro" id="IPR036162">
    <property type="entry name" value="Resolvase-like_N_sf"/>
</dbReference>
<dbReference type="Pfam" id="PF07508">
    <property type="entry name" value="Recombinase"/>
    <property type="match status" value="1"/>
</dbReference>
<dbReference type="Gene3D" id="3.40.50.1390">
    <property type="entry name" value="Resolvase, N-terminal catalytic domain"/>
    <property type="match status" value="1"/>
</dbReference>
<dbReference type="Gene3D" id="3.90.1750.20">
    <property type="entry name" value="Putative Large Serine Recombinase, Chain B, Domain 2"/>
    <property type="match status" value="1"/>
</dbReference>
<keyword evidence="1" id="KW-0238">DNA-binding</keyword>
<dbReference type="PROSITE" id="PS51737">
    <property type="entry name" value="RECOMBINASE_DNA_BIND"/>
    <property type="match status" value="1"/>
</dbReference>
<dbReference type="GO" id="GO:0000150">
    <property type="term" value="F:DNA strand exchange activity"/>
    <property type="evidence" value="ECO:0007669"/>
    <property type="project" value="InterPro"/>
</dbReference>
<evidence type="ECO:0000256" key="1">
    <source>
        <dbReference type="ARBA" id="ARBA00023125"/>
    </source>
</evidence>
<evidence type="ECO:0000259" key="5">
    <source>
        <dbReference type="PROSITE" id="PS51737"/>
    </source>
</evidence>
<gene>
    <name evidence="6" type="ORF">HNQ43_000075</name>
</gene>
<dbReference type="InterPro" id="IPR025827">
    <property type="entry name" value="Zn_ribbon_recom_dom"/>
</dbReference>